<evidence type="ECO:0000256" key="1">
    <source>
        <dbReference type="SAM" id="MobiDB-lite"/>
    </source>
</evidence>
<proteinExistence type="predicted"/>
<sequence>MYNLDLRFVVPAASTSQPYPLPSPTTPRKALAPFPTQFAYELENLKHQQDERETDPSPPQVEVVPDDIGGNPIEQPNSETTTVLVVQP</sequence>
<evidence type="ECO:0000313" key="2">
    <source>
        <dbReference type="EMBL" id="KAF7113279.1"/>
    </source>
</evidence>
<accession>A0A834FXX2</accession>
<feature type="compositionally biased region" description="Basic and acidic residues" evidence="1">
    <location>
        <begin position="45"/>
        <end position="55"/>
    </location>
</feature>
<keyword evidence="3" id="KW-1185">Reference proteome</keyword>
<comment type="caution">
    <text evidence="2">The sequence shown here is derived from an EMBL/GenBank/DDBJ whole genome shotgun (WGS) entry which is preliminary data.</text>
</comment>
<evidence type="ECO:0000313" key="3">
    <source>
        <dbReference type="Proteomes" id="UP000626092"/>
    </source>
</evidence>
<gene>
    <name evidence="2" type="ORF">RHSIM_RhsimUnG0140100</name>
</gene>
<dbReference type="AlphaFoldDB" id="A0A834FXX2"/>
<organism evidence="2 3">
    <name type="scientific">Rhododendron simsii</name>
    <name type="common">Sims's rhododendron</name>
    <dbReference type="NCBI Taxonomy" id="118357"/>
    <lineage>
        <taxon>Eukaryota</taxon>
        <taxon>Viridiplantae</taxon>
        <taxon>Streptophyta</taxon>
        <taxon>Embryophyta</taxon>
        <taxon>Tracheophyta</taxon>
        <taxon>Spermatophyta</taxon>
        <taxon>Magnoliopsida</taxon>
        <taxon>eudicotyledons</taxon>
        <taxon>Gunneridae</taxon>
        <taxon>Pentapetalae</taxon>
        <taxon>asterids</taxon>
        <taxon>Ericales</taxon>
        <taxon>Ericaceae</taxon>
        <taxon>Ericoideae</taxon>
        <taxon>Rhodoreae</taxon>
        <taxon>Rhododendron</taxon>
    </lineage>
</organism>
<protein>
    <submittedName>
        <fullName evidence="2">Uncharacterized protein</fullName>
    </submittedName>
</protein>
<name>A0A834FXX2_RHOSS</name>
<feature type="region of interest" description="Disordered" evidence="1">
    <location>
        <begin position="45"/>
        <end position="88"/>
    </location>
</feature>
<dbReference type="EMBL" id="WJXA01000304">
    <property type="protein sequence ID" value="KAF7113279.1"/>
    <property type="molecule type" value="Genomic_DNA"/>
</dbReference>
<dbReference type="Proteomes" id="UP000626092">
    <property type="component" value="Unassembled WGS sequence"/>
</dbReference>
<reference evidence="2" key="1">
    <citation type="submission" date="2019-11" db="EMBL/GenBank/DDBJ databases">
        <authorList>
            <person name="Liu Y."/>
            <person name="Hou J."/>
            <person name="Li T.-Q."/>
            <person name="Guan C.-H."/>
            <person name="Wu X."/>
            <person name="Wu H.-Z."/>
            <person name="Ling F."/>
            <person name="Zhang R."/>
            <person name="Shi X.-G."/>
            <person name="Ren J.-P."/>
            <person name="Chen E.-F."/>
            <person name="Sun J.-M."/>
        </authorList>
    </citation>
    <scope>NUCLEOTIDE SEQUENCE</scope>
    <source>
        <strain evidence="2">Adult_tree_wgs_1</strain>
        <tissue evidence="2">Leaves</tissue>
    </source>
</reference>
<feature type="compositionally biased region" description="Polar residues" evidence="1">
    <location>
        <begin position="74"/>
        <end position="88"/>
    </location>
</feature>